<dbReference type="Gene3D" id="2.60.470.10">
    <property type="entry name" value="Acid-sensing ion channels like domains"/>
    <property type="match status" value="1"/>
</dbReference>
<comment type="similarity">
    <text evidence="12">Belongs to the amiloride-sensitive sodium channel (TC 1.A.6) family.</text>
</comment>
<dbReference type="EMBL" id="JACVVK020000002">
    <property type="protein sequence ID" value="KAK7508279.1"/>
    <property type="molecule type" value="Genomic_DNA"/>
</dbReference>
<dbReference type="Pfam" id="PF00858">
    <property type="entry name" value="ASC"/>
    <property type="match status" value="2"/>
</dbReference>
<feature type="region of interest" description="Disordered" evidence="13">
    <location>
        <begin position="29"/>
        <end position="70"/>
    </location>
</feature>
<accession>A0ABD0M8V9</accession>
<keyword evidence="10 12" id="KW-0739">Sodium transport</keyword>
<evidence type="ECO:0000256" key="12">
    <source>
        <dbReference type="RuleBase" id="RU000679"/>
    </source>
</evidence>
<evidence type="ECO:0000256" key="7">
    <source>
        <dbReference type="ARBA" id="ARBA00023065"/>
    </source>
</evidence>
<keyword evidence="4 12" id="KW-0812">Transmembrane</keyword>
<dbReference type="GO" id="GO:0016020">
    <property type="term" value="C:membrane"/>
    <property type="evidence" value="ECO:0007669"/>
    <property type="project" value="UniProtKB-SubCell"/>
</dbReference>
<feature type="region of interest" description="Disordered" evidence="13">
    <location>
        <begin position="660"/>
        <end position="702"/>
    </location>
</feature>
<keyword evidence="2 12" id="KW-0813">Transport</keyword>
<keyword evidence="9" id="KW-0325">Glycoprotein</keyword>
<dbReference type="InterPro" id="IPR001873">
    <property type="entry name" value="ENaC"/>
</dbReference>
<keyword evidence="3 12" id="KW-0894">Sodium channel</keyword>
<sequence>MSGKYGYYGDARPHRWALENEGYSFYSGEGRDTPRAGSPRGHYNDYNHSNYAMSAPDDQMSGRYDSPLPPNTKQWGQQFENFHIRVGQNSATDDRRSENGADSNSGSPATRGMRKIFIRFAQSCSMQGPPYIYGSKLAYAKFLWVILTLTAFGFMAFHLFFLFTNEINLGFSNLDFPSVTVCNVNPVRMSKLGLLSEDFRELVDAIKPERLEELIDNLPNWNETNPDDRRRKRQASAVPDFSDNFIDDLDLGINDLNLTNPIEDLGATDYEDWEDWEDSWEAEGEDSSFYQLEQEFIDLYATQDRQSRIDAGHQLDDMLVSCSFAGKKCHADNFTLTTSTTYGNCYSISSRKFVSRKSGPNGGLELIMYLETNEYIRGITADNGLQVMIHPRNTITFPADEGLAIAGGSHTFLSLKLVQIERKGGVYSTCTSSELFETRYKIKYTRQTCQKFCEQSTIHSRCSCRDETQEDLNIVMKVEDLRACRVQKDTKCMRRAYWDFTHGRVNCACNNPCTDIKYEKTLSFRPWPHESFAGLLVKSLCHRESSSVCQTLTNQQTADKHQLSQNFVKLNIFYEDLNYENITEKPDYEDAQFISDVGGTLGLWIGLSVLSIFEVFQLVLELLRHFCCCRWLAFRSPAACTLKGPEITSSVDHETLTFQPHNIPEQHNEEGKGTDGNYAPRSRKAVQQQRSEKEADSNLDSSATKGVGKIFARFAESCSMVGVADIHGSKKPYAKFLWVILLLASIGMMTFHLYYLFGTYLAFGVKNEVGLGFSSLQFPAVTLCNVNPVRNSQKDLLSENFRRLLPAWEDTSDEKRRRRRKRQSPTDTKYSNNFVDEIDVGLDDVLDPLASLGDDDYDDLDGYKNTWDSLGTKSMFTILEETFSNVYSTED</sequence>
<evidence type="ECO:0000256" key="9">
    <source>
        <dbReference type="ARBA" id="ARBA00023180"/>
    </source>
</evidence>
<keyword evidence="6" id="KW-0915">Sodium</keyword>
<evidence type="ECO:0000256" key="6">
    <source>
        <dbReference type="ARBA" id="ARBA00023053"/>
    </source>
</evidence>
<reference evidence="15 16" key="1">
    <citation type="journal article" date="2023" name="Sci. Data">
        <title>Genome assembly of the Korean intertidal mud-creeper Batillaria attramentaria.</title>
        <authorList>
            <person name="Patra A.K."/>
            <person name="Ho P.T."/>
            <person name="Jun S."/>
            <person name="Lee S.J."/>
            <person name="Kim Y."/>
            <person name="Won Y.J."/>
        </authorList>
    </citation>
    <scope>NUCLEOTIDE SEQUENCE [LARGE SCALE GENOMIC DNA]</scope>
    <source>
        <strain evidence="15">Wonlab-2016</strain>
    </source>
</reference>
<comment type="subcellular location">
    <subcellularLocation>
        <location evidence="1">Membrane</location>
        <topology evidence="1">Multi-pass membrane protein</topology>
    </subcellularLocation>
</comment>
<evidence type="ECO:0000256" key="11">
    <source>
        <dbReference type="ARBA" id="ARBA00023303"/>
    </source>
</evidence>
<evidence type="ECO:0000256" key="14">
    <source>
        <dbReference type="SAM" id="Phobius"/>
    </source>
</evidence>
<evidence type="ECO:0000256" key="1">
    <source>
        <dbReference type="ARBA" id="ARBA00004141"/>
    </source>
</evidence>
<feature type="region of interest" description="Disordered" evidence="13">
    <location>
        <begin position="89"/>
        <end position="110"/>
    </location>
</feature>
<comment type="caution">
    <text evidence="15">The sequence shown here is derived from an EMBL/GenBank/DDBJ whole genome shotgun (WGS) entry which is preliminary data.</text>
</comment>
<keyword evidence="8 14" id="KW-0472">Membrane</keyword>
<evidence type="ECO:0000256" key="13">
    <source>
        <dbReference type="SAM" id="MobiDB-lite"/>
    </source>
</evidence>
<feature type="transmembrane region" description="Helical" evidence="14">
    <location>
        <begin position="736"/>
        <end position="757"/>
    </location>
</feature>
<dbReference type="Proteomes" id="UP001519460">
    <property type="component" value="Unassembled WGS sequence"/>
</dbReference>
<evidence type="ECO:0000313" key="15">
    <source>
        <dbReference type="EMBL" id="KAK7508279.1"/>
    </source>
</evidence>
<evidence type="ECO:0000256" key="2">
    <source>
        <dbReference type="ARBA" id="ARBA00022448"/>
    </source>
</evidence>
<feature type="transmembrane region" description="Helical" evidence="14">
    <location>
        <begin position="142"/>
        <end position="163"/>
    </location>
</feature>
<keyword evidence="5 14" id="KW-1133">Transmembrane helix</keyword>
<dbReference type="PANTHER" id="PTHR11690">
    <property type="entry name" value="AMILORIDE-SENSITIVE SODIUM CHANNEL-RELATED"/>
    <property type="match status" value="1"/>
</dbReference>
<evidence type="ECO:0000256" key="10">
    <source>
        <dbReference type="ARBA" id="ARBA00023201"/>
    </source>
</evidence>
<dbReference type="Gene3D" id="1.10.287.770">
    <property type="entry name" value="YojJ-like"/>
    <property type="match status" value="1"/>
</dbReference>
<dbReference type="PANTHER" id="PTHR11690:SF248">
    <property type="entry name" value="PICKPOCKET 17, ISOFORM A"/>
    <property type="match status" value="1"/>
</dbReference>
<evidence type="ECO:0000256" key="4">
    <source>
        <dbReference type="ARBA" id="ARBA00022692"/>
    </source>
</evidence>
<keyword evidence="11 12" id="KW-0407">Ion channel</keyword>
<keyword evidence="16" id="KW-1185">Reference proteome</keyword>
<evidence type="ECO:0000256" key="3">
    <source>
        <dbReference type="ARBA" id="ARBA00022461"/>
    </source>
</evidence>
<evidence type="ECO:0000313" key="16">
    <source>
        <dbReference type="Proteomes" id="UP001519460"/>
    </source>
</evidence>
<proteinExistence type="inferred from homology"/>
<feature type="transmembrane region" description="Helical" evidence="14">
    <location>
        <begin position="601"/>
        <end position="620"/>
    </location>
</feature>
<dbReference type="GO" id="GO:0005272">
    <property type="term" value="F:sodium channel activity"/>
    <property type="evidence" value="ECO:0007669"/>
    <property type="project" value="UniProtKB-KW"/>
</dbReference>
<organism evidence="15 16">
    <name type="scientific">Batillaria attramentaria</name>
    <dbReference type="NCBI Taxonomy" id="370345"/>
    <lineage>
        <taxon>Eukaryota</taxon>
        <taxon>Metazoa</taxon>
        <taxon>Spiralia</taxon>
        <taxon>Lophotrochozoa</taxon>
        <taxon>Mollusca</taxon>
        <taxon>Gastropoda</taxon>
        <taxon>Caenogastropoda</taxon>
        <taxon>Sorbeoconcha</taxon>
        <taxon>Cerithioidea</taxon>
        <taxon>Batillariidae</taxon>
        <taxon>Batillaria</taxon>
    </lineage>
</organism>
<evidence type="ECO:0000256" key="5">
    <source>
        <dbReference type="ARBA" id="ARBA00022989"/>
    </source>
</evidence>
<feature type="non-terminal residue" evidence="15">
    <location>
        <position position="891"/>
    </location>
</feature>
<evidence type="ECO:0000256" key="8">
    <source>
        <dbReference type="ARBA" id="ARBA00023136"/>
    </source>
</evidence>
<keyword evidence="7 12" id="KW-0406">Ion transport</keyword>
<dbReference type="AlphaFoldDB" id="A0ABD0M8V9"/>
<gene>
    <name evidence="15" type="ORF">BaRGS_00000518</name>
</gene>
<name>A0ABD0M8V9_9CAEN</name>
<protein>
    <submittedName>
        <fullName evidence="15">Uncharacterized protein</fullName>
    </submittedName>
</protein>
<feature type="compositionally biased region" description="Basic and acidic residues" evidence="13">
    <location>
        <begin position="664"/>
        <end position="673"/>
    </location>
</feature>
<dbReference type="FunFam" id="1.10.287.770:FF:000001">
    <property type="entry name" value="Acid-sensing ion channel subunit 1"/>
    <property type="match status" value="1"/>
</dbReference>
<dbReference type="PRINTS" id="PR01078">
    <property type="entry name" value="AMINACHANNEL"/>
</dbReference>